<evidence type="ECO:0000259" key="3">
    <source>
        <dbReference type="Pfam" id="PF13439"/>
    </source>
</evidence>
<evidence type="ECO:0000259" key="2">
    <source>
        <dbReference type="Pfam" id="PF00534"/>
    </source>
</evidence>
<evidence type="ECO:0000256" key="1">
    <source>
        <dbReference type="ARBA" id="ARBA00022679"/>
    </source>
</evidence>
<reference evidence="4" key="1">
    <citation type="submission" date="2019-08" db="EMBL/GenBank/DDBJ databases">
        <authorList>
            <person name="Kucharzyk K."/>
            <person name="Murdoch R.W."/>
            <person name="Higgins S."/>
            <person name="Loffler F."/>
        </authorList>
    </citation>
    <scope>NUCLEOTIDE SEQUENCE</scope>
</reference>
<dbReference type="AlphaFoldDB" id="A0A644UJG5"/>
<dbReference type="InterPro" id="IPR001296">
    <property type="entry name" value="Glyco_trans_1"/>
</dbReference>
<keyword evidence="1" id="KW-0808">Transferase</keyword>
<dbReference type="Pfam" id="PF00534">
    <property type="entry name" value="Glycos_transf_1"/>
    <property type="match status" value="1"/>
</dbReference>
<comment type="caution">
    <text evidence="4">The sequence shown here is derived from an EMBL/GenBank/DDBJ whole genome shotgun (WGS) entry which is preliminary data.</text>
</comment>
<feature type="domain" description="Glycosyl transferase family 1" evidence="2">
    <location>
        <begin position="191"/>
        <end position="327"/>
    </location>
</feature>
<dbReference type="Gene3D" id="3.40.50.2000">
    <property type="entry name" value="Glycogen Phosphorylase B"/>
    <property type="match status" value="2"/>
</dbReference>
<accession>A0A644UJG5</accession>
<protein>
    <recommendedName>
        <fullName evidence="5">Glycosyl transferase family 1 domain-containing protein</fullName>
    </recommendedName>
</protein>
<dbReference type="InterPro" id="IPR028098">
    <property type="entry name" value="Glyco_trans_4-like_N"/>
</dbReference>
<proteinExistence type="predicted"/>
<organism evidence="4">
    <name type="scientific">bioreactor metagenome</name>
    <dbReference type="NCBI Taxonomy" id="1076179"/>
    <lineage>
        <taxon>unclassified sequences</taxon>
        <taxon>metagenomes</taxon>
        <taxon>ecological metagenomes</taxon>
    </lineage>
</organism>
<gene>
    <name evidence="4" type="ORF">SDC9_25000</name>
</gene>
<name>A0A644UJG5_9ZZZZ</name>
<dbReference type="PANTHER" id="PTHR46401">
    <property type="entry name" value="GLYCOSYLTRANSFERASE WBBK-RELATED"/>
    <property type="match status" value="1"/>
</dbReference>
<dbReference type="GO" id="GO:0009103">
    <property type="term" value="P:lipopolysaccharide biosynthetic process"/>
    <property type="evidence" value="ECO:0007669"/>
    <property type="project" value="TreeGrafter"/>
</dbReference>
<evidence type="ECO:0000313" key="4">
    <source>
        <dbReference type="EMBL" id="MPL79125.1"/>
    </source>
</evidence>
<dbReference type="EMBL" id="VSSQ01000123">
    <property type="protein sequence ID" value="MPL79125.1"/>
    <property type="molecule type" value="Genomic_DNA"/>
</dbReference>
<feature type="domain" description="Glycosyltransferase subfamily 4-like N-terminal" evidence="3">
    <location>
        <begin position="13"/>
        <end position="166"/>
    </location>
</feature>
<sequence>MNILFVIDCLGSGGAQRQLVELAIGIKNKGHIVSFLVYHDINFFKQRLDENSIPINYVIEQNYIKRLLKIRNFIRNNKLDAVISFLESPNFICELSCFPLKKWKLIVGERSSNPNINNSIKLILYRYFHFLADYIVANSKTNIDIIKKINPVLSQKKLKVIYNLIDFNIWHPCASYIPLINNKLNLTIAASHGKTKNLDGLIEAVNMLEKKDKEKIVINWFGNFKVETSFSASLDKIREYKLNEVFKFHDETSEIKHHMQKADCIGLFSYYEGFPNAICEGMALRKPIIASSVSDLPLIIDHKYLCNPNNPESISQVITNILSLSKEELIKIGYENENKAKRLFDNGIIINNYIKLLESNH</sequence>
<dbReference type="Pfam" id="PF13439">
    <property type="entry name" value="Glyco_transf_4"/>
    <property type="match status" value="1"/>
</dbReference>
<dbReference type="PANTHER" id="PTHR46401:SF2">
    <property type="entry name" value="GLYCOSYLTRANSFERASE WBBK-RELATED"/>
    <property type="match status" value="1"/>
</dbReference>
<dbReference type="GO" id="GO:0016757">
    <property type="term" value="F:glycosyltransferase activity"/>
    <property type="evidence" value="ECO:0007669"/>
    <property type="project" value="InterPro"/>
</dbReference>
<evidence type="ECO:0008006" key="5">
    <source>
        <dbReference type="Google" id="ProtNLM"/>
    </source>
</evidence>
<dbReference type="SUPFAM" id="SSF53756">
    <property type="entry name" value="UDP-Glycosyltransferase/glycogen phosphorylase"/>
    <property type="match status" value="1"/>
</dbReference>